<evidence type="ECO:0000256" key="6">
    <source>
        <dbReference type="SAM" id="Phobius"/>
    </source>
</evidence>
<protein>
    <submittedName>
        <fullName evidence="7">Uncharacterized protein</fullName>
    </submittedName>
</protein>
<name>A0A223AS37_9FIRM</name>
<keyword evidence="3 6" id="KW-0812">Transmembrane</keyword>
<dbReference type="InterPro" id="IPR017039">
    <property type="entry name" value="Virul_fac_BrkB"/>
</dbReference>
<dbReference type="PANTHER" id="PTHR30213">
    <property type="entry name" value="INNER MEMBRANE PROTEIN YHJD"/>
    <property type="match status" value="1"/>
</dbReference>
<evidence type="ECO:0000313" key="8">
    <source>
        <dbReference type="Proteomes" id="UP000214689"/>
    </source>
</evidence>
<dbReference type="AlphaFoldDB" id="A0A223AS37"/>
<feature type="transmembrane region" description="Helical" evidence="6">
    <location>
        <begin position="184"/>
        <end position="209"/>
    </location>
</feature>
<feature type="transmembrane region" description="Helical" evidence="6">
    <location>
        <begin position="51"/>
        <end position="75"/>
    </location>
</feature>
<dbReference type="OrthoDB" id="9775903at2"/>
<gene>
    <name evidence="7" type="ORF">AXF17_04565</name>
</gene>
<dbReference type="EMBL" id="CP016199">
    <property type="protein sequence ID" value="ASS37793.1"/>
    <property type="molecule type" value="Genomic_DNA"/>
</dbReference>
<evidence type="ECO:0000256" key="3">
    <source>
        <dbReference type="ARBA" id="ARBA00022692"/>
    </source>
</evidence>
<keyword evidence="8" id="KW-1185">Reference proteome</keyword>
<feature type="transmembrane region" description="Helical" evidence="6">
    <location>
        <begin position="221"/>
        <end position="240"/>
    </location>
</feature>
<evidence type="ECO:0000256" key="1">
    <source>
        <dbReference type="ARBA" id="ARBA00004651"/>
    </source>
</evidence>
<feature type="transmembrane region" description="Helical" evidence="6">
    <location>
        <begin position="151"/>
        <end position="172"/>
    </location>
</feature>
<sequence>MSKEIDSISKVNNDALKKKKIRLNKDNFIRIGFHIFRQFDDQYYAGFAAQIAYYFFMASVPTLIVLSQVLGVFDISLDIIKNWLNHNVDSQLSSFVMGLFSASSVRLGNAVMIFLALWAASALEFSLSRLTSYTLTEGAYKFNFFKERIKAVPTAAITIFAIAFALVVFVYGEDIFYKLFNGGILARVLIALKLPIAAVSYFAMITLNYYILPLVRVPLRAVLPGAVFSSFGILVATTIYAKYISYSVNYDILYGAFASIVALMLWFYIISWILCIGMMFNKAWDEVMQRDRLSHDKMIEYIEKQSSILGEEKSKRYFVSGDDNYGSEIETIAVKLSCKFVKGYEEELRREKQKKAHRKL</sequence>
<dbReference type="RefSeq" id="WP_094234024.1">
    <property type="nucleotide sequence ID" value="NZ_CP016199.1"/>
</dbReference>
<feature type="transmembrane region" description="Helical" evidence="6">
    <location>
        <begin position="252"/>
        <end position="280"/>
    </location>
</feature>
<dbReference type="Proteomes" id="UP000214689">
    <property type="component" value="Chromosome"/>
</dbReference>
<organism evidence="7 8">
    <name type="scientific">Mogibacterium pumilum</name>
    <dbReference type="NCBI Taxonomy" id="86332"/>
    <lineage>
        <taxon>Bacteria</taxon>
        <taxon>Bacillati</taxon>
        <taxon>Bacillota</taxon>
        <taxon>Clostridia</taxon>
        <taxon>Peptostreptococcales</taxon>
        <taxon>Anaerovoracaceae</taxon>
        <taxon>Mogibacterium</taxon>
    </lineage>
</organism>
<reference evidence="8" key="1">
    <citation type="submission" date="2016-05" db="EMBL/GenBank/DDBJ databases">
        <authorList>
            <person name="Holder M.E."/>
            <person name="Ajami N.J."/>
            <person name="Petrosino J.F."/>
        </authorList>
    </citation>
    <scope>NUCLEOTIDE SEQUENCE [LARGE SCALE GENOMIC DNA]</scope>
    <source>
        <strain evidence="8">ATCC 700696</strain>
    </source>
</reference>
<dbReference type="PANTHER" id="PTHR30213:SF0">
    <property type="entry name" value="UPF0761 MEMBRANE PROTEIN YIHY"/>
    <property type="match status" value="1"/>
</dbReference>
<comment type="subcellular location">
    <subcellularLocation>
        <location evidence="1">Cell membrane</location>
        <topology evidence="1">Multi-pass membrane protein</topology>
    </subcellularLocation>
</comment>
<proteinExistence type="predicted"/>
<keyword evidence="4 6" id="KW-1133">Transmembrane helix</keyword>
<evidence type="ECO:0000313" key="7">
    <source>
        <dbReference type="EMBL" id="ASS37793.1"/>
    </source>
</evidence>
<keyword evidence="2" id="KW-1003">Cell membrane</keyword>
<evidence type="ECO:0000256" key="5">
    <source>
        <dbReference type="ARBA" id="ARBA00023136"/>
    </source>
</evidence>
<feature type="transmembrane region" description="Helical" evidence="6">
    <location>
        <begin position="95"/>
        <end position="120"/>
    </location>
</feature>
<evidence type="ECO:0000256" key="2">
    <source>
        <dbReference type="ARBA" id="ARBA00022475"/>
    </source>
</evidence>
<dbReference type="Pfam" id="PF03631">
    <property type="entry name" value="Virul_fac_BrkB"/>
    <property type="match status" value="1"/>
</dbReference>
<evidence type="ECO:0000256" key="4">
    <source>
        <dbReference type="ARBA" id="ARBA00022989"/>
    </source>
</evidence>
<keyword evidence="5 6" id="KW-0472">Membrane</keyword>
<dbReference type="GO" id="GO:0005886">
    <property type="term" value="C:plasma membrane"/>
    <property type="evidence" value="ECO:0007669"/>
    <property type="project" value="UniProtKB-SubCell"/>
</dbReference>
<accession>A0A223AS37</accession>